<feature type="domain" description="Plastocyanin-like" evidence="9">
    <location>
        <begin position="175"/>
        <end position="342"/>
    </location>
</feature>
<dbReference type="Gene3D" id="2.60.40.420">
    <property type="entry name" value="Cupredoxins - blue copper proteins"/>
    <property type="match status" value="3"/>
</dbReference>
<evidence type="ECO:0000313" key="12">
    <source>
        <dbReference type="EMBL" id="OBA22481.1"/>
    </source>
</evidence>
<dbReference type="Pfam" id="PF07731">
    <property type="entry name" value="Cu-oxidase_2"/>
    <property type="match status" value="1"/>
</dbReference>
<proteinExistence type="inferred from homology"/>
<keyword evidence="7" id="KW-0325">Glycoprotein</keyword>
<gene>
    <name evidence="12" type="ORF">METBIDRAFT_40107</name>
</gene>
<evidence type="ECO:0000256" key="3">
    <source>
        <dbReference type="ARBA" id="ARBA00022723"/>
    </source>
</evidence>
<evidence type="ECO:0000256" key="8">
    <source>
        <dbReference type="SAM" id="SignalP"/>
    </source>
</evidence>
<dbReference type="Proteomes" id="UP000092555">
    <property type="component" value="Unassembled WGS sequence"/>
</dbReference>
<dbReference type="InterPro" id="IPR033138">
    <property type="entry name" value="Cu_oxidase_CS"/>
</dbReference>
<dbReference type="Pfam" id="PF00394">
    <property type="entry name" value="Cu-oxidase"/>
    <property type="match status" value="1"/>
</dbReference>
<comment type="similarity">
    <text evidence="1">Belongs to the multicopper oxidase family.</text>
</comment>
<feature type="chain" id="PRO_5008291776" description="Multicopper oxidase" evidence="8">
    <location>
        <begin position="21"/>
        <end position="611"/>
    </location>
</feature>
<dbReference type="InterPro" id="IPR008972">
    <property type="entry name" value="Cupredoxin"/>
</dbReference>
<dbReference type="PANTHER" id="PTHR11709">
    <property type="entry name" value="MULTI-COPPER OXIDASE"/>
    <property type="match status" value="1"/>
</dbReference>
<keyword evidence="2" id="KW-0408">Iron</keyword>
<evidence type="ECO:0000259" key="9">
    <source>
        <dbReference type="Pfam" id="PF00394"/>
    </source>
</evidence>
<dbReference type="GO" id="GO:0016491">
    <property type="term" value="F:oxidoreductase activity"/>
    <property type="evidence" value="ECO:0007669"/>
    <property type="project" value="UniProtKB-KW"/>
</dbReference>
<accession>A0A1A0HEQ3</accession>
<dbReference type="OrthoDB" id="2121828at2759"/>
<dbReference type="PROSITE" id="PS00080">
    <property type="entry name" value="MULTICOPPER_OXIDASE2"/>
    <property type="match status" value="1"/>
</dbReference>
<keyword evidence="2" id="KW-0410">Iron transport</keyword>
<evidence type="ECO:0000256" key="2">
    <source>
        <dbReference type="ARBA" id="ARBA00022496"/>
    </source>
</evidence>
<keyword evidence="13" id="KW-1185">Reference proteome</keyword>
<evidence type="ECO:0000256" key="7">
    <source>
        <dbReference type="ARBA" id="ARBA00023180"/>
    </source>
</evidence>
<protein>
    <recommendedName>
        <fullName evidence="14">Multicopper oxidase</fullName>
    </recommendedName>
</protein>
<keyword evidence="5" id="KW-0560">Oxidoreductase</keyword>
<evidence type="ECO:0000256" key="1">
    <source>
        <dbReference type="ARBA" id="ARBA00010609"/>
    </source>
</evidence>
<dbReference type="CDD" id="cd13850">
    <property type="entry name" value="CuRO_1_Abr2_like"/>
    <property type="match status" value="1"/>
</dbReference>
<keyword evidence="2" id="KW-0406">Ion transport</keyword>
<dbReference type="Pfam" id="PF07732">
    <property type="entry name" value="Cu-oxidase_3"/>
    <property type="match status" value="1"/>
</dbReference>
<dbReference type="InterPro" id="IPR045087">
    <property type="entry name" value="Cu-oxidase_fam"/>
</dbReference>
<evidence type="ECO:0000259" key="10">
    <source>
        <dbReference type="Pfam" id="PF07731"/>
    </source>
</evidence>
<evidence type="ECO:0000256" key="6">
    <source>
        <dbReference type="ARBA" id="ARBA00023008"/>
    </source>
</evidence>
<dbReference type="SUPFAM" id="SSF49503">
    <property type="entry name" value="Cupredoxins"/>
    <property type="match status" value="3"/>
</dbReference>
<feature type="signal peptide" evidence="8">
    <location>
        <begin position="1"/>
        <end position="20"/>
    </location>
</feature>
<name>A0A1A0HEQ3_9ASCO</name>
<evidence type="ECO:0000256" key="4">
    <source>
        <dbReference type="ARBA" id="ARBA00022729"/>
    </source>
</evidence>
<dbReference type="RefSeq" id="XP_018712977.1">
    <property type="nucleotide sequence ID" value="XM_018857231.1"/>
</dbReference>
<dbReference type="AlphaFoldDB" id="A0A1A0HEQ3"/>
<dbReference type="EMBL" id="LXTC01000002">
    <property type="protein sequence ID" value="OBA22481.1"/>
    <property type="molecule type" value="Genomic_DNA"/>
</dbReference>
<keyword evidence="2" id="KW-0813">Transport</keyword>
<keyword evidence="4 8" id="KW-0732">Signal</keyword>
<feature type="domain" description="Plastocyanin-like" evidence="10">
    <location>
        <begin position="494"/>
        <end position="598"/>
    </location>
</feature>
<reference evidence="12 13" key="1">
    <citation type="submission" date="2016-05" db="EMBL/GenBank/DDBJ databases">
        <title>Comparative genomics of biotechnologically important yeasts.</title>
        <authorList>
            <consortium name="DOE Joint Genome Institute"/>
            <person name="Riley R."/>
            <person name="Haridas S."/>
            <person name="Wolfe K.H."/>
            <person name="Lopes M.R."/>
            <person name="Hittinger C.T."/>
            <person name="Goker M."/>
            <person name="Salamov A."/>
            <person name="Wisecaver J."/>
            <person name="Long T.M."/>
            <person name="Aerts A.L."/>
            <person name="Barry K."/>
            <person name="Choi C."/>
            <person name="Clum A."/>
            <person name="Coughlan A.Y."/>
            <person name="Deshpande S."/>
            <person name="Douglass A.P."/>
            <person name="Hanson S.J."/>
            <person name="Klenk H.-P."/>
            <person name="LaButti K."/>
            <person name="Lapidus A."/>
            <person name="Lindquist E."/>
            <person name="Lipzen A."/>
            <person name="Meier-kolthoff J.P."/>
            <person name="Ohm R.A."/>
            <person name="Otillar R.P."/>
            <person name="Pangilinan J."/>
            <person name="Peng Y."/>
            <person name="Rokas A."/>
            <person name="Rosa C.A."/>
            <person name="Scheuner C."/>
            <person name="Sibirny A.A."/>
            <person name="Slot J.C."/>
            <person name="Stielow J.B."/>
            <person name="Sun H."/>
            <person name="Kurtzman C.P."/>
            <person name="Blackwell M."/>
            <person name="Grigoriev I.V."/>
            <person name="Jeffries T.W."/>
        </authorList>
    </citation>
    <scope>NUCLEOTIDE SEQUENCE [LARGE SCALE GENOMIC DNA]</scope>
    <source>
        <strain evidence="12 13">NRRL YB-4993</strain>
    </source>
</reference>
<dbReference type="GO" id="GO:0006826">
    <property type="term" value="P:iron ion transport"/>
    <property type="evidence" value="ECO:0007669"/>
    <property type="project" value="UniProtKB-KW"/>
</dbReference>
<evidence type="ECO:0000259" key="11">
    <source>
        <dbReference type="Pfam" id="PF07732"/>
    </source>
</evidence>
<comment type="caution">
    <text evidence="12">The sequence shown here is derived from an EMBL/GenBank/DDBJ whole genome shotgun (WGS) entry which is preliminary data.</text>
</comment>
<evidence type="ECO:0000313" key="13">
    <source>
        <dbReference type="Proteomes" id="UP000092555"/>
    </source>
</evidence>
<dbReference type="InterPro" id="IPR002355">
    <property type="entry name" value="Cu_oxidase_Cu_BS"/>
</dbReference>
<keyword evidence="3" id="KW-0479">Metal-binding</keyword>
<dbReference type="PROSITE" id="PS00079">
    <property type="entry name" value="MULTICOPPER_OXIDASE1"/>
    <property type="match status" value="2"/>
</dbReference>
<feature type="domain" description="Plastocyanin-like" evidence="11">
    <location>
        <begin position="35"/>
        <end position="143"/>
    </location>
</feature>
<evidence type="ECO:0000256" key="5">
    <source>
        <dbReference type="ARBA" id="ARBA00023002"/>
    </source>
</evidence>
<sequence>MARFSFLYPLYLCLVPWCGAETRTYEFTLGEAYVAQDGTYKAIKTINGASPGPTIEADENDWISVKVVNHLQVPAAVHFHGILQRGTPWLDGVPGITQRPIASGSSYTYFFQAKDQCGAFWYHSHYRGYLSDGLYGLIYIRPAAQRQRPYALVTKSAGELQAIAELEKHPASLIADDSFHVSTDTLFLRMFQHGIDPLCIQSIVVNGQGRVVCHQPRLFRRLAAKNPFLMQIPEFDSLGCVKDPALRMFDGLPIDHEGLQAPGFSGPCHATRSPVHVHFTNHSRWQYINVLNPGGQNTKAFSIDDHPFFLVAVDGVFVHPKQYHSLLIPVGSRCTVLVETDPDKHVDVLRPFAIRFAASHTPQYIEGIALLFYGHSNEAHASLELDQDFTAYAHGTKYQDLDGQLLSRTDRSGWLHETEPFETSSLLTAAGAADVTYNFFLRMFDTVQFTMFASRAQLSPHFETSRPLLDVWYDSRLDDLPPADQSAILHPPARMGQTVDLIINNNKHINHPIHLHGHYVHLLSYSVHENFPFSTLTDAIEGNCSTLNVKNPPLLDVVLIPVGGHAVLRFVADNPGIWLLHCHNIGHLMGGMGAILLEALEDIPQMAPPEG</sequence>
<dbReference type="InterPro" id="IPR011707">
    <property type="entry name" value="Cu-oxidase-like_N"/>
</dbReference>
<organism evidence="12 13">
    <name type="scientific">Metschnikowia bicuspidata var. bicuspidata NRRL YB-4993</name>
    <dbReference type="NCBI Taxonomy" id="869754"/>
    <lineage>
        <taxon>Eukaryota</taxon>
        <taxon>Fungi</taxon>
        <taxon>Dikarya</taxon>
        <taxon>Ascomycota</taxon>
        <taxon>Saccharomycotina</taxon>
        <taxon>Pichiomycetes</taxon>
        <taxon>Metschnikowiaceae</taxon>
        <taxon>Metschnikowia</taxon>
    </lineage>
</organism>
<keyword evidence="6" id="KW-0186">Copper</keyword>
<dbReference type="GO" id="GO:0005507">
    <property type="term" value="F:copper ion binding"/>
    <property type="evidence" value="ECO:0007669"/>
    <property type="project" value="InterPro"/>
</dbReference>
<evidence type="ECO:0008006" key="14">
    <source>
        <dbReference type="Google" id="ProtNLM"/>
    </source>
</evidence>
<dbReference type="PANTHER" id="PTHR11709:SF488">
    <property type="entry name" value="LACCASE-RELATED"/>
    <property type="match status" value="1"/>
</dbReference>
<dbReference type="InterPro" id="IPR001117">
    <property type="entry name" value="Cu-oxidase_2nd"/>
</dbReference>
<dbReference type="STRING" id="869754.A0A1A0HEQ3"/>
<dbReference type="GeneID" id="30030207"/>
<dbReference type="InterPro" id="IPR011706">
    <property type="entry name" value="Cu-oxidase_C"/>
</dbReference>